<comment type="caution">
    <text evidence="1">The sequence shown here is derived from an EMBL/GenBank/DDBJ whole genome shotgun (WGS) entry which is preliminary data.</text>
</comment>
<reference evidence="1 2" key="1">
    <citation type="submission" date="2014-01" db="EMBL/GenBank/DDBJ databases">
        <authorList>
            <person name="Durkin A.S."/>
            <person name="McCorrison J."/>
            <person name="Torralba M."/>
            <person name="Gillis M."/>
            <person name="Haft D.H."/>
            <person name="Methe B."/>
            <person name="Sutton G."/>
            <person name="Nelson K.E."/>
        </authorList>
    </citation>
    <scope>NUCLEOTIDE SEQUENCE [LARGE SCALE GENOMIC DNA]</scope>
    <source>
        <strain evidence="1 2">205/92</strain>
    </source>
</reference>
<protein>
    <submittedName>
        <fullName evidence="1">Uncharacterized protein</fullName>
    </submittedName>
</protein>
<evidence type="ECO:0000313" key="2">
    <source>
        <dbReference type="Proteomes" id="UP000022311"/>
    </source>
</evidence>
<evidence type="ECO:0000313" key="1">
    <source>
        <dbReference type="EMBL" id="EUD12322.1"/>
    </source>
</evidence>
<dbReference type="EMBL" id="JALD01000026">
    <property type="protein sequence ID" value="EUD12322.1"/>
    <property type="molecule type" value="Genomic_DNA"/>
</dbReference>
<gene>
    <name evidence="1" type="ORF">HMPREF1563_3094</name>
</gene>
<proteinExistence type="predicted"/>
<dbReference type="RefSeq" id="WP_006660459.1">
    <property type="nucleotide sequence ID" value="NZ_JALD01000026.1"/>
</dbReference>
<dbReference type="Proteomes" id="UP000022311">
    <property type="component" value="Unassembled WGS sequence"/>
</dbReference>
<accession>A0AAV3M9R7</accession>
<sequence length="49" mass="5379">MTKVHECSQQRCGLKDKENMYFLNSSGCGKAVSKDSLGSIHKYVTQVAA</sequence>
<name>A0AAV3M9R7_9GAMM</name>
<dbReference type="AlphaFoldDB" id="A0AAV3M9R7"/>
<organism evidence="1 2">
    <name type="scientific">Providencia alcalifaciens 205/92</name>
    <dbReference type="NCBI Taxonomy" id="1256988"/>
    <lineage>
        <taxon>Bacteria</taxon>
        <taxon>Pseudomonadati</taxon>
        <taxon>Pseudomonadota</taxon>
        <taxon>Gammaproteobacteria</taxon>
        <taxon>Enterobacterales</taxon>
        <taxon>Morganellaceae</taxon>
        <taxon>Providencia</taxon>
    </lineage>
</organism>